<reference evidence="1 2" key="1">
    <citation type="submission" date="2017-03" db="EMBL/GenBank/DDBJ databases">
        <title>Genome of the blue death feigning beetle - Asbolus verrucosus.</title>
        <authorList>
            <person name="Rider S.D."/>
        </authorList>
    </citation>
    <scope>NUCLEOTIDE SEQUENCE [LARGE SCALE GENOMIC DNA]</scope>
    <source>
        <strain evidence="1">Butters</strain>
        <tissue evidence="1">Head and leg muscle</tissue>
    </source>
</reference>
<keyword evidence="2" id="KW-1185">Reference proteome</keyword>
<comment type="caution">
    <text evidence="1">The sequence shown here is derived from an EMBL/GenBank/DDBJ whole genome shotgun (WGS) entry which is preliminary data.</text>
</comment>
<evidence type="ECO:0000313" key="1">
    <source>
        <dbReference type="EMBL" id="RZC40278.1"/>
    </source>
</evidence>
<gene>
    <name evidence="1" type="ORF">BDFB_010961</name>
</gene>
<name>A0A482W7A4_ASBVE</name>
<dbReference type="Proteomes" id="UP000292052">
    <property type="component" value="Unassembled WGS sequence"/>
</dbReference>
<organism evidence="1 2">
    <name type="scientific">Asbolus verrucosus</name>
    <name type="common">Desert ironclad beetle</name>
    <dbReference type="NCBI Taxonomy" id="1661398"/>
    <lineage>
        <taxon>Eukaryota</taxon>
        <taxon>Metazoa</taxon>
        <taxon>Ecdysozoa</taxon>
        <taxon>Arthropoda</taxon>
        <taxon>Hexapoda</taxon>
        <taxon>Insecta</taxon>
        <taxon>Pterygota</taxon>
        <taxon>Neoptera</taxon>
        <taxon>Endopterygota</taxon>
        <taxon>Coleoptera</taxon>
        <taxon>Polyphaga</taxon>
        <taxon>Cucujiformia</taxon>
        <taxon>Tenebrionidae</taxon>
        <taxon>Pimeliinae</taxon>
        <taxon>Asbolus</taxon>
    </lineage>
</organism>
<dbReference type="AlphaFoldDB" id="A0A482W7A4"/>
<proteinExistence type="predicted"/>
<evidence type="ECO:0000313" key="2">
    <source>
        <dbReference type="Proteomes" id="UP000292052"/>
    </source>
</evidence>
<protein>
    <submittedName>
        <fullName evidence="1">Uncharacterized protein</fullName>
    </submittedName>
</protein>
<accession>A0A482W7A4</accession>
<dbReference type="OrthoDB" id="6749993at2759"/>
<sequence>MKECIPSNKKEESATYSRDQVLEIISKLHATTTDYLILTYFKIYKITNGSLYEKYRRRLSHLIFNCSEEITEELTMTVFAQKSQEILIENLSATTFVSCICPFNLTTEPCPIFIQYFNPNSGIEHRLLGYTPSPLGLSTLLIQHDVIEKLIGYCGDFLYNDPGIINCKSDHFSSLCQLSGNTMKYLPYSDGFIARLFDVLIGYLPENLAEFLSRLGETFLRMSSKSQFAENFVKEYKNWLLCNRRHHILLTSYTEFVIENLDKIKSYLEPSQCLFRSIEAVLCNVFQRCLLIFMRDLYLKVDEIKLSDNCAVMYYFQLVQIRDLFKSYEDSHYIPPRTIECFNKEIDFLVENHVLDQIKDKSEIDDLFKEIVSITRTCFTRAIKYINPLLNQFANFDNFSWILLRGSSVDENQIHQTYHLIKNTNCADCPSLFQEVKELNSVLARMPLLEMNGTIVSKWVAILKNCPKIPNLVKLLEYLLALPASCDVMRDSESSCDYSRTRAMIRFNLTVPGEEVVNNIENFFEGHVIRAKSIIKNNQIPLLID</sequence>
<dbReference type="EMBL" id="QDEB01027354">
    <property type="protein sequence ID" value="RZC40278.1"/>
    <property type="molecule type" value="Genomic_DNA"/>
</dbReference>